<dbReference type="InterPro" id="IPR052158">
    <property type="entry name" value="INH-QAR"/>
</dbReference>
<gene>
    <name evidence="2" type="ORF">I6U51_17255</name>
</gene>
<dbReference type="EMBL" id="JAEEGB010000026">
    <property type="protein sequence ID" value="MBI6874423.1"/>
    <property type="molecule type" value="Genomic_DNA"/>
</dbReference>
<feature type="domain" description="DJ-1/PfpI" evidence="1">
    <location>
        <begin position="5"/>
        <end position="167"/>
    </location>
</feature>
<evidence type="ECO:0000313" key="2">
    <source>
        <dbReference type="EMBL" id="MBI6874423.1"/>
    </source>
</evidence>
<comment type="caution">
    <text evidence="2">The sequence shown here is derived from an EMBL/GenBank/DDBJ whole genome shotgun (WGS) entry which is preliminary data.</text>
</comment>
<evidence type="ECO:0000313" key="3">
    <source>
        <dbReference type="Proteomes" id="UP000622687"/>
    </source>
</evidence>
<proteinExistence type="predicted"/>
<dbReference type="RefSeq" id="WP_211143802.1">
    <property type="nucleotide sequence ID" value="NZ_JAEEGB010000026.1"/>
</dbReference>
<dbReference type="PANTHER" id="PTHR43130">
    <property type="entry name" value="ARAC-FAMILY TRANSCRIPTIONAL REGULATOR"/>
    <property type="match status" value="1"/>
</dbReference>
<reference evidence="2" key="1">
    <citation type="submission" date="2020-12" db="EMBL/GenBank/DDBJ databases">
        <title>Clostridium thailandense sp. nov., a novel acetogenic bacterium isolated from peat land soil in Thailand.</title>
        <authorList>
            <person name="Chaikitkaew S."/>
            <person name="Birkeland N.K."/>
        </authorList>
    </citation>
    <scope>NUCLEOTIDE SEQUENCE</scope>
    <source>
        <strain evidence="2">DSM 17425</strain>
    </source>
</reference>
<dbReference type="PANTHER" id="PTHR43130:SF15">
    <property type="entry name" value="THIJ_PFPI FAMILY PROTEIN (AFU_ORTHOLOGUE AFUA_5G14240)"/>
    <property type="match status" value="1"/>
</dbReference>
<dbReference type="Proteomes" id="UP000622687">
    <property type="component" value="Unassembled WGS sequence"/>
</dbReference>
<dbReference type="AlphaFoldDB" id="A0A934M6C1"/>
<sequence>MKYVVNIILFEEFETLDVFGPVEIFGCLPDIFKLNFISLNGKTVSSTQNVKVETNKYEKKNDENTITFIPGGMGTREKINDKNLINFIQNIAVESEYIMSVCTGSALLAKTGLLDGKKATTNKRAFDWVAAQGKDVLWVRKSRWVNDGNIFTSSGVSAGIDMTLGFISELLGKEKAKEISNKIEYKWNEDKEWDPFAELYGLA</sequence>
<dbReference type="CDD" id="cd03139">
    <property type="entry name" value="GATase1_PfpI_2"/>
    <property type="match status" value="1"/>
</dbReference>
<name>A0A934M6C1_9CLOT</name>
<organism evidence="2 3">
    <name type="scientific">Clostridium aciditolerans</name>
    <dbReference type="NCBI Taxonomy" id="339861"/>
    <lineage>
        <taxon>Bacteria</taxon>
        <taxon>Bacillati</taxon>
        <taxon>Bacillota</taxon>
        <taxon>Clostridia</taxon>
        <taxon>Eubacteriales</taxon>
        <taxon>Clostridiaceae</taxon>
        <taxon>Clostridium</taxon>
    </lineage>
</organism>
<dbReference type="InterPro" id="IPR002818">
    <property type="entry name" value="DJ-1/PfpI"/>
</dbReference>
<keyword evidence="3" id="KW-1185">Reference proteome</keyword>
<dbReference type="InterPro" id="IPR029062">
    <property type="entry name" value="Class_I_gatase-like"/>
</dbReference>
<accession>A0A934M6C1</accession>
<dbReference type="Gene3D" id="3.40.50.880">
    <property type="match status" value="1"/>
</dbReference>
<dbReference type="Pfam" id="PF01965">
    <property type="entry name" value="DJ-1_PfpI"/>
    <property type="match status" value="1"/>
</dbReference>
<dbReference type="SUPFAM" id="SSF52317">
    <property type="entry name" value="Class I glutamine amidotransferase-like"/>
    <property type="match status" value="1"/>
</dbReference>
<protein>
    <submittedName>
        <fullName evidence="2">DJ-1/PfpI family protein</fullName>
    </submittedName>
</protein>
<evidence type="ECO:0000259" key="1">
    <source>
        <dbReference type="Pfam" id="PF01965"/>
    </source>
</evidence>